<dbReference type="InterPro" id="IPR036155">
    <property type="entry name" value="Crypto/Photolyase_N_sf"/>
</dbReference>
<dbReference type="Gene3D" id="1.10.579.10">
    <property type="entry name" value="DNA Cyclobutane Dipyrimidine Photolyase, subunit A, domain 3"/>
    <property type="match status" value="3"/>
</dbReference>
<evidence type="ECO:0000256" key="5">
    <source>
        <dbReference type="ARBA" id="ARBA00022630"/>
    </source>
</evidence>
<name>A0A9J2Q515_ASCLU</name>
<dbReference type="FunFam" id="1.10.579.10:FF:000002">
    <property type="entry name" value="Deoxyribodipyrimidine photolyase"/>
    <property type="match status" value="1"/>
</dbReference>
<evidence type="ECO:0000256" key="10">
    <source>
        <dbReference type="ARBA" id="ARBA00023239"/>
    </source>
</evidence>
<dbReference type="InterPro" id="IPR006050">
    <property type="entry name" value="DNA_photolyase_N"/>
</dbReference>
<evidence type="ECO:0000256" key="6">
    <source>
        <dbReference type="ARBA" id="ARBA00022763"/>
    </source>
</evidence>
<dbReference type="InterPro" id="IPR052219">
    <property type="entry name" value="Photolyase_Class-2"/>
</dbReference>
<dbReference type="SUPFAM" id="SSF52425">
    <property type="entry name" value="Cryptochrome/photolyase, N-terminal domain"/>
    <property type="match status" value="1"/>
</dbReference>
<dbReference type="Gene3D" id="1.25.40.80">
    <property type="match status" value="1"/>
</dbReference>
<sequence length="668" mass="77212">MVSARIQPLNVQHVFKGSYVLYILRCLRTKYSAAFSFASERANKSQVPLIALHLYVPEHHNVPQRVFLLEGLKELKESMGSLQVKLLCVKANDNKDALKIALQLCEGACEVVLDAAYLRGDREFEEQLNHMLIERCRKLTRIEGNVSVPINGDLCLGNCLEEACVTFQLSSKSAEWGARTLRPKVWQHLKAMLAEKWEDVPMIPCGNWAKLIKGNIPEMNLEEELKRAQSECKSDSGFVGGETVAQRMLSFFISNELVSYHPGRNIPGSKYQSLLSPYLHFGMISTIEIIKRVKDAKAPKHAIDSFIEELLVRRDLSHNFVYYAKDNYDSLDCLPDWAQKTLKQHKNDKRDYIYTSEELEDARTHDPYWNAAQLEMVHTNKLDCLPDWAQKTLKQHKNDKRDYIYTSEELEDARTHDPYWNAAQLEMVHTNKLDCLPDWAQKTLKQHKNDKRDYIYTSEELEDARTHDPYWNAAQLEMVHTNKMHGYMRMYWGKKVIEWTPDYETAYRFLIEQNDKHELDGRDPNGYTGVMWVFGMHDRAHAERAVFGKLRYMNAEGLYRKYKQTIGEYVRCNYKLAGRKIEGHVEPPKKKDQKPVPQKRTRREEEELSSEGEKQRASSSKSCETQHVGKKKKTEVDGSKPAKGKGEAKVGTKDGTEAKNKGRAKAKK</sequence>
<dbReference type="SUPFAM" id="SSF48173">
    <property type="entry name" value="Cryptochrome/photolyase FAD-binding domain"/>
    <property type="match status" value="3"/>
</dbReference>
<keyword evidence="10" id="KW-0456">Lyase</keyword>
<evidence type="ECO:0000256" key="7">
    <source>
        <dbReference type="ARBA" id="ARBA00022827"/>
    </source>
</evidence>
<dbReference type="InterPro" id="IPR036134">
    <property type="entry name" value="Crypto/Photolyase_FAD-like_sf"/>
</dbReference>
<evidence type="ECO:0000256" key="12">
    <source>
        <dbReference type="ARBA" id="ARBA00033999"/>
    </source>
</evidence>
<feature type="domain" description="Photolyase/cryptochrome alpha/beta" evidence="14">
    <location>
        <begin position="17"/>
        <end position="150"/>
    </location>
</feature>
<evidence type="ECO:0000256" key="11">
    <source>
        <dbReference type="ARBA" id="ARBA00031671"/>
    </source>
</evidence>
<feature type="region of interest" description="Disordered" evidence="13">
    <location>
        <begin position="583"/>
        <end position="668"/>
    </location>
</feature>
<keyword evidence="5" id="KW-0285">Flavoprotein</keyword>
<evidence type="ECO:0000256" key="4">
    <source>
        <dbReference type="ARBA" id="ARBA00014046"/>
    </source>
</evidence>
<feature type="compositionally biased region" description="Basic and acidic residues" evidence="13">
    <location>
        <begin position="583"/>
        <end position="594"/>
    </location>
</feature>
<dbReference type="Pfam" id="PF00875">
    <property type="entry name" value="DNA_photolyase"/>
    <property type="match status" value="1"/>
</dbReference>
<evidence type="ECO:0000256" key="2">
    <source>
        <dbReference type="ARBA" id="ARBA00006409"/>
    </source>
</evidence>
<evidence type="ECO:0000313" key="16">
    <source>
        <dbReference type="WBParaSite" id="ALUE_0001660501-mRNA-1"/>
    </source>
</evidence>
<evidence type="ECO:0000256" key="3">
    <source>
        <dbReference type="ARBA" id="ARBA00013149"/>
    </source>
</evidence>
<protein>
    <recommendedName>
        <fullName evidence="4">Deoxyribodipyrimidine photo-lyase</fullName>
        <ecNumber evidence="3">4.1.99.3</ecNumber>
    </recommendedName>
    <alternativeName>
        <fullName evidence="11">DNA photolyase</fullName>
    </alternativeName>
</protein>
<evidence type="ECO:0000256" key="8">
    <source>
        <dbReference type="ARBA" id="ARBA00023125"/>
    </source>
</evidence>
<dbReference type="WBParaSite" id="ALUE_0001660501-mRNA-1">
    <property type="protein sequence ID" value="ALUE_0001660501-mRNA-1"/>
    <property type="gene ID" value="ALUE_0001660501"/>
</dbReference>
<dbReference type="PROSITE" id="PS51645">
    <property type="entry name" value="PHR_CRY_ALPHA_BETA"/>
    <property type="match status" value="1"/>
</dbReference>
<dbReference type="GO" id="GO:0003677">
    <property type="term" value="F:DNA binding"/>
    <property type="evidence" value="ECO:0007669"/>
    <property type="project" value="UniProtKB-KW"/>
</dbReference>
<keyword evidence="6" id="KW-0227">DNA damage</keyword>
<comment type="catalytic activity">
    <reaction evidence="12">
        <text>cyclobutadipyrimidine (in DNA) = 2 pyrimidine residues (in DNA).</text>
        <dbReference type="EC" id="4.1.99.3"/>
    </reaction>
</comment>
<dbReference type="GO" id="GO:0000719">
    <property type="term" value="P:photoreactive repair"/>
    <property type="evidence" value="ECO:0007669"/>
    <property type="project" value="TreeGrafter"/>
</dbReference>
<comment type="cofactor">
    <cofactor evidence="1">
        <name>FAD</name>
        <dbReference type="ChEBI" id="CHEBI:57692"/>
    </cofactor>
</comment>
<reference evidence="16" key="1">
    <citation type="submission" date="2023-03" db="UniProtKB">
        <authorList>
            <consortium name="WormBaseParasite"/>
        </authorList>
    </citation>
    <scope>IDENTIFICATION</scope>
</reference>
<keyword evidence="15" id="KW-1185">Reference proteome</keyword>
<dbReference type="EC" id="4.1.99.3" evidence="3"/>
<feature type="compositionally biased region" description="Basic and acidic residues" evidence="13">
    <location>
        <begin position="634"/>
        <end position="660"/>
    </location>
</feature>
<keyword evidence="7" id="KW-0274">FAD</keyword>
<evidence type="ECO:0000313" key="15">
    <source>
        <dbReference type="Proteomes" id="UP000036681"/>
    </source>
</evidence>
<dbReference type="AlphaFoldDB" id="A0A9J2Q515"/>
<accession>A0A9J2Q515</accession>
<dbReference type="Gene3D" id="3.40.50.620">
    <property type="entry name" value="HUPs"/>
    <property type="match status" value="1"/>
</dbReference>
<keyword evidence="8" id="KW-0238">DNA-binding</keyword>
<organism evidence="15 16">
    <name type="scientific">Ascaris lumbricoides</name>
    <name type="common">Giant roundworm</name>
    <dbReference type="NCBI Taxonomy" id="6252"/>
    <lineage>
        <taxon>Eukaryota</taxon>
        <taxon>Metazoa</taxon>
        <taxon>Ecdysozoa</taxon>
        <taxon>Nematoda</taxon>
        <taxon>Chromadorea</taxon>
        <taxon>Rhabditida</taxon>
        <taxon>Spirurina</taxon>
        <taxon>Ascaridomorpha</taxon>
        <taxon>Ascaridoidea</taxon>
        <taxon>Ascarididae</taxon>
        <taxon>Ascaris</taxon>
    </lineage>
</organism>
<evidence type="ECO:0000256" key="13">
    <source>
        <dbReference type="SAM" id="MobiDB-lite"/>
    </source>
</evidence>
<keyword evidence="9" id="KW-0234">DNA repair</keyword>
<dbReference type="InterPro" id="IPR014729">
    <property type="entry name" value="Rossmann-like_a/b/a_fold"/>
</dbReference>
<evidence type="ECO:0000256" key="1">
    <source>
        <dbReference type="ARBA" id="ARBA00001974"/>
    </source>
</evidence>
<dbReference type="GO" id="GO:0003904">
    <property type="term" value="F:deoxyribodipyrimidine photo-lyase activity"/>
    <property type="evidence" value="ECO:0007669"/>
    <property type="project" value="UniProtKB-EC"/>
</dbReference>
<evidence type="ECO:0000256" key="9">
    <source>
        <dbReference type="ARBA" id="ARBA00023204"/>
    </source>
</evidence>
<dbReference type="PANTHER" id="PTHR10211:SF0">
    <property type="entry name" value="DEOXYRIBODIPYRIMIDINE PHOTO-LYASE"/>
    <property type="match status" value="1"/>
</dbReference>
<proteinExistence type="inferred from homology"/>
<comment type="similarity">
    <text evidence="2">Belongs to the DNA photolyase class-2 family.</text>
</comment>
<evidence type="ECO:0000259" key="14">
    <source>
        <dbReference type="PROSITE" id="PS51645"/>
    </source>
</evidence>
<dbReference type="PANTHER" id="PTHR10211">
    <property type="entry name" value="DEOXYRIBODIPYRIMIDINE PHOTOLYASE"/>
    <property type="match status" value="1"/>
</dbReference>
<dbReference type="Proteomes" id="UP000036681">
    <property type="component" value="Unplaced"/>
</dbReference>